<dbReference type="AlphaFoldDB" id="A0A402TQ09"/>
<sequence>MWKNKYILMSEAETDGADGGGSGGGVQQDATLLNAGGDQSTGTDTGLDWLPEKFVVTGEDGKPDITASAQKLAQSYGHLEQRFGSGDVPPADIADYKIDAVEGMEIDPNNEETKAFLESVKQHGFTNDQLNFMIKEVGASLQSYSQQTATESRDTASEELRKVWQDDTTFNQNLGLAYRAFNALVDGDDKEKINEIGNNPLVIKLLAKIGAEMKEDSPTGGEQGGDAQAIRDLMKSEAYYNDKHADHERVAEQVRRFYERQYGNQPMN</sequence>
<name>A0A402TQ09_SALER</name>
<evidence type="ECO:0000313" key="1">
    <source>
        <dbReference type="EMBL" id="MIT93061.1"/>
    </source>
</evidence>
<proteinExistence type="predicted"/>
<dbReference type="EMBL" id="RSTU01000026">
    <property type="protein sequence ID" value="MIT93061.1"/>
    <property type="molecule type" value="Genomic_DNA"/>
</dbReference>
<comment type="caution">
    <text evidence="1">The sequence shown here is derived from an EMBL/GenBank/DDBJ whole genome shotgun (WGS) entry which is preliminary data.</text>
</comment>
<reference evidence="1" key="1">
    <citation type="submission" date="2018-08" db="EMBL/GenBank/DDBJ databases">
        <authorList>
            <consortium name="GenomeTrakr network: Whole genome sequencing for foodborne pathogen traceback"/>
        </authorList>
    </citation>
    <scope>NUCLEOTIDE SEQUENCE [LARGE SCALE GENOMIC DNA]</scope>
    <source>
        <strain evidence="1">CFSAN034428</strain>
    </source>
</reference>
<organism evidence="1">
    <name type="scientific">Salmonella enterica</name>
    <name type="common">Salmonella choleraesuis</name>
    <dbReference type="NCBI Taxonomy" id="28901"/>
    <lineage>
        <taxon>Bacteria</taxon>
        <taxon>Pseudomonadati</taxon>
        <taxon>Pseudomonadota</taxon>
        <taxon>Gammaproteobacteria</taxon>
        <taxon>Enterobacterales</taxon>
        <taxon>Enterobacteriaceae</taxon>
        <taxon>Salmonella</taxon>
    </lineage>
</organism>
<dbReference type="Proteomes" id="UP000839515">
    <property type="component" value="Unassembled WGS sequence"/>
</dbReference>
<accession>A0A402TQ09</accession>
<protein>
    <submittedName>
        <fullName evidence="1">Uncharacterized protein</fullName>
    </submittedName>
</protein>
<gene>
    <name evidence="1" type="ORF">ATP91_22735</name>
</gene>